<dbReference type="PANTHER" id="PTHR10953:SF102">
    <property type="entry name" value="ADENYLYLTRANSFERASE AND SULFURTRANSFERASE MOCS3"/>
    <property type="match status" value="1"/>
</dbReference>
<dbReference type="InterPro" id="IPR045886">
    <property type="entry name" value="ThiF/MoeB/HesA"/>
</dbReference>
<dbReference type="PANTHER" id="PTHR10953">
    <property type="entry name" value="UBIQUITIN-ACTIVATING ENZYME E1"/>
    <property type="match status" value="1"/>
</dbReference>
<dbReference type="SUPFAM" id="SSF69572">
    <property type="entry name" value="Activating enzymes of the ubiquitin-like proteins"/>
    <property type="match status" value="1"/>
</dbReference>
<dbReference type="InterPro" id="IPR036873">
    <property type="entry name" value="Rhodanese-like_dom_sf"/>
</dbReference>
<reference evidence="2" key="1">
    <citation type="journal article" date="2018" name="Genome Biol. Evol.">
        <title>Mitochondrial and Plastid Genomes from Coralline Red Algae Provide Insights into the Incongruent Evolutionary Histories of Organelles.</title>
        <authorList>
            <person name="Lee J."/>
            <person name="Song H.J."/>
            <person name="In Park S."/>
            <person name="Lee Y.M."/>
            <person name="Jeong S.Y."/>
            <person name="Oh Cho T."/>
            <person name="Kim J.H."/>
            <person name="Choi H.G."/>
            <person name="Choi C.G."/>
            <person name="Nelson W.A."/>
            <person name="Fredericq S."/>
            <person name="Bhattacharya D."/>
            <person name="Su Yoon H."/>
        </authorList>
    </citation>
    <scope>NUCLEOTIDE SEQUENCE</scope>
</reference>
<dbReference type="GO" id="GO:0005829">
    <property type="term" value="C:cytosol"/>
    <property type="evidence" value="ECO:0007669"/>
    <property type="project" value="TreeGrafter"/>
</dbReference>
<dbReference type="AlphaFoldDB" id="A0A3G3MGP8"/>
<dbReference type="GO" id="GO:0008641">
    <property type="term" value="F:ubiquitin-like modifier activating enzyme activity"/>
    <property type="evidence" value="ECO:0007669"/>
    <property type="project" value="InterPro"/>
</dbReference>
<dbReference type="GeneID" id="38463739"/>
<feature type="domain" description="Rhodanese" evidence="1">
    <location>
        <begin position="279"/>
        <end position="348"/>
    </location>
</feature>
<dbReference type="InterPro" id="IPR000594">
    <property type="entry name" value="ThiF_NAD_FAD-bd"/>
</dbReference>
<dbReference type="Pfam" id="PF00581">
    <property type="entry name" value="Rhodanese"/>
    <property type="match status" value="1"/>
</dbReference>
<keyword evidence="2" id="KW-0934">Plastid</keyword>
<accession>A0A3G3MGP8</accession>
<dbReference type="Gene3D" id="3.40.50.720">
    <property type="entry name" value="NAD(P)-binding Rossmann-like Domain"/>
    <property type="match status" value="1"/>
</dbReference>
<dbReference type="PROSITE" id="PS50206">
    <property type="entry name" value="RHODANESE_3"/>
    <property type="match status" value="1"/>
</dbReference>
<dbReference type="GO" id="GO:0016779">
    <property type="term" value="F:nucleotidyltransferase activity"/>
    <property type="evidence" value="ECO:0007669"/>
    <property type="project" value="TreeGrafter"/>
</dbReference>
<dbReference type="GO" id="GO:0004792">
    <property type="term" value="F:thiosulfate-cyanide sulfurtransferase activity"/>
    <property type="evidence" value="ECO:0007669"/>
    <property type="project" value="TreeGrafter"/>
</dbReference>
<gene>
    <name evidence="2" type="primary">moeB</name>
</gene>
<dbReference type="GO" id="GO:0008146">
    <property type="term" value="F:sulfotransferase activity"/>
    <property type="evidence" value="ECO:0007669"/>
    <property type="project" value="TreeGrafter"/>
</dbReference>
<protein>
    <submittedName>
        <fullName evidence="2">Molybdopterin biosynthesis protein</fullName>
    </submittedName>
</protein>
<evidence type="ECO:0000259" key="1">
    <source>
        <dbReference type="PROSITE" id="PS50206"/>
    </source>
</evidence>
<name>A0A3G3MGP8_9FLOR</name>
<dbReference type="RefSeq" id="YP_009541784.1">
    <property type="nucleotide sequence ID" value="NC_039978.1"/>
</dbReference>
<dbReference type="EMBL" id="MH281628">
    <property type="protein sequence ID" value="AYR05993.1"/>
    <property type="molecule type" value="Genomic_DNA"/>
</dbReference>
<geneLocation type="plastid" evidence="2"/>
<sequence length="360" mass="41428">MLNPSQKHSNLSDEEYERYSRHIIMEEIGPLGQERIKLARIICIGAGGLNSAALLYLASCGVGNIGIVDNDIVDKSNLQRQILYKTSSINHTKVEEAKKVLTAINPFIKIQTYNINLNKNNVDRILYLYDIVIDGTDNLTSKMIISIYCKKNHKIHIYGAIEKYIGHVSVFNYQNNFSYHEIYSNRTFTTPRTCPNTGVLNTLAGIVGTIQATEAIKIITGLGYVLNGYLLKINLLQMSFKKSFIKPRKRKKPNFQTNKEKQQLTTRRYINIEEIERLNINTYILIDVRDPIEFQIEQIPHAVNIPIKKLREMKQIKFVKRLSISKSVIIYCNSELRSFIGSQILTKYQIKHLLLKPEHI</sequence>
<dbReference type="InterPro" id="IPR001763">
    <property type="entry name" value="Rhodanese-like_dom"/>
</dbReference>
<organism evidence="2">
    <name type="scientific">Neogoniolithon spectabile</name>
    <dbReference type="NCBI Taxonomy" id="231755"/>
    <lineage>
        <taxon>Eukaryota</taxon>
        <taxon>Rhodophyta</taxon>
        <taxon>Florideophyceae</taxon>
        <taxon>Corallinophycidae</taxon>
        <taxon>Corallinales</taxon>
        <taxon>Spongitidaceae</taxon>
        <taxon>Neogoniolithoideae</taxon>
        <taxon>Neogoniolithon</taxon>
    </lineage>
</organism>
<proteinExistence type="predicted"/>
<evidence type="ECO:0000313" key="2">
    <source>
        <dbReference type="EMBL" id="AYR05993.1"/>
    </source>
</evidence>
<dbReference type="InterPro" id="IPR035985">
    <property type="entry name" value="Ubiquitin-activating_enz"/>
</dbReference>
<dbReference type="CDD" id="cd00757">
    <property type="entry name" value="ThiF_MoeB_HesA_family"/>
    <property type="match status" value="1"/>
</dbReference>
<dbReference type="Pfam" id="PF00899">
    <property type="entry name" value="ThiF"/>
    <property type="match status" value="1"/>
</dbReference>
<dbReference type="Gene3D" id="3.40.250.10">
    <property type="entry name" value="Rhodanese-like domain"/>
    <property type="match status" value="1"/>
</dbReference>